<dbReference type="GO" id="GO:0003676">
    <property type="term" value="F:nucleic acid binding"/>
    <property type="evidence" value="ECO:0007669"/>
    <property type="project" value="InterPro"/>
</dbReference>
<dbReference type="SUPFAM" id="SSF56672">
    <property type="entry name" value="DNA/RNA polymerases"/>
    <property type="match status" value="1"/>
</dbReference>
<feature type="domain" description="Reverse transcriptase" evidence="1">
    <location>
        <begin position="5"/>
        <end position="58"/>
    </location>
</feature>
<dbReference type="AlphaFoldDB" id="A0A2G2Z1F2"/>
<dbReference type="Pfam" id="PF24626">
    <property type="entry name" value="SH3_Tf2-1"/>
    <property type="match status" value="1"/>
</dbReference>
<reference evidence="3 4" key="1">
    <citation type="journal article" date="2014" name="Nat. Genet.">
        <title>Genome sequence of the hot pepper provides insights into the evolution of pungency in Capsicum species.</title>
        <authorList>
            <person name="Kim S."/>
            <person name="Park M."/>
            <person name="Yeom S.I."/>
            <person name="Kim Y.M."/>
            <person name="Lee J.M."/>
            <person name="Lee H.A."/>
            <person name="Seo E."/>
            <person name="Choi J."/>
            <person name="Cheong K."/>
            <person name="Kim K.T."/>
            <person name="Jung K."/>
            <person name="Lee G.W."/>
            <person name="Oh S.K."/>
            <person name="Bae C."/>
            <person name="Kim S.B."/>
            <person name="Lee H.Y."/>
            <person name="Kim S.Y."/>
            <person name="Kim M.S."/>
            <person name="Kang B.C."/>
            <person name="Jo Y.D."/>
            <person name="Yang H.B."/>
            <person name="Jeong H.J."/>
            <person name="Kang W.H."/>
            <person name="Kwon J.K."/>
            <person name="Shin C."/>
            <person name="Lim J.Y."/>
            <person name="Park J.H."/>
            <person name="Huh J.H."/>
            <person name="Kim J.S."/>
            <person name="Kim B.D."/>
            <person name="Cohen O."/>
            <person name="Paran I."/>
            <person name="Suh M.C."/>
            <person name="Lee S.B."/>
            <person name="Kim Y.K."/>
            <person name="Shin Y."/>
            <person name="Noh S.J."/>
            <person name="Park J."/>
            <person name="Seo Y.S."/>
            <person name="Kwon S.Y."/>
            <person name="Kim H.A."/>
            <person name="Park J.M."/>
            <person name="Kim H.J."/>
            <person name="Choi S.B."/>
            <person name="Bosland P.W."/>
            <person name="Reeves G."/>
            <person name="Jo S.H."/>
            <person name="Lee B.W."/>
            <person name="Cho H.T."/>
            <person name="Choi H.S."/>
            <person name="Lee M.S."/>
            <person name="Yu Y."/>
            <person name="Do Choi Y."/>
            <person name="Park B.S."/>
            <person name="van Deynze A."/>
            <person name="Ashrafi H."/>
            <person name="Hill T."/>
            <person name="Kim W.T."/>
            <person name="Pai H.S."/>
            <person name="Ahn H.K."/>
            <person name="Yeam I."/>
            <person name="Giovannoni J.J."/>
            <person name="Rose J.K."/>
            <person name="Sorensen I."/>
            <person name="Lee S.J."/>
            <person name="Kim R.W."/>
            <person name="Choi I.Y."/>
            <person name="Choi B.S."/>
            <person name="Lim J.S."/>
            <person name="Lee Y.H."/>
            <person name="Choi D."/>
        </authorList>
    </citation>
    <scope>NUCLEOTIDE SEQUENCE [LARGE SCALE GENOMIC DNA]</scope>
    <source>
        <strain evidence="4">cv. CM334</strain>
    </source>
</reference>
<evidence type="ECO:0000313" key="3">
    <source>
        <dbReference type="EMBL" id="PHT75695.1"/>
    </source>
</evidence>
<sequence length="409" mass="47305">MSFSLSNAPSDFMALMNRMFKNYLDIFVIVFIDDILVYSRSERDYADHLRIVLKTLRTRLEVNQLARLGVRKVDIEEGDVWVQSSLELSLLSELKQKQDRDPSLVKLKESVKDQKVEVFSYGEDDVLRCQGRLCVPGVDDLRKQIHEEVHDRMTKSAHFLPVHTSYSAEDYAKLYIRELVKLHGISLSIISDRDGQEERTIQTLEDMLRVYAIDFKESWDDHLPLIEFAYNNNYHSSIHMALFKDLYGRRCRSSVGWFEVSEAYVIGHDFVFNALEKVQLIRGRLWAAQNRQKSYIDKVAYELTLTSDLASVHPVFHVSLLKKCIGDPADVVSIQSIYLQNSLSYEEILLEILNYQIRGLRNKKVPLVKVVCRYQSVEGATCEAEADMLTKYPYLFSTNSDSTQGNNFP</sequence>
<accession>A0A2G2Z1F2</accession>
<dbReference type="STRING" id="4072.A0A2G2Z1F2"/>
<protein>
    <recommendedName>
        <fullName evidence="5">Reverse transcriptase domain-containing protein</fullName>
    </recommendedName>
</protein>
<feature type="domain" description="Tf2-1-like SH3-like" evidence="2">
    <location>
        <begin position="296"/>
        <end position="324"/>
    </location>
</feature>
<dbReference type="InterPro" id="IPR000477">
    <property type="entry name" value="RT_dom"/>
</dbReference>
<evidence type="ECO:0000259" key="1">
    <source>
        <dbReference type="Pfam" id="PF00078"/>
    </source>
</evidence>
<dbReference type="InterPro" id="IPR043502">
    <property type="entry name" value="DNA/RNA_pol_sf"/>
</dbReference>
<organism evidence="3 4">
    <name type="scientific">Capsicum annuum</name>
    <name type="common">Capsicum pepper</name>
    <dbReference type="NCBI Taxonomy" id="4072"/>
    <lineage>
        <taxon>Eukaryota</taxon>
        <taxon>Viridiplantae</taxon>
        <taxon>Streptophyta</taxon>
        <taxon>Embryophyta</taxon>
        <taxon>Tracheophyta</taxon>
        <taxon>Spermatophyta</taxon>
        <taxon>Magnoliopsida</taxon>
        <taxon>eudicotyledons</taxon>
        <taxon>Gunneridae</taxon>
        <taxon>Pentapetalae</taxon>
        <taxon>asterids</taxon>
        <taxon>lamiids</taxon>
        <taxon>Solanales</taxon>
        <taxon>Solanaceae</taxon>
        <taxon>Solanoideae</taxon>
        <taxon>Capsiceae</taxon>
        <taxon>Capsicum</taxon>
    </lineage>
</organism>
<dbReference type="Gene3D" id="3.30.420.10">
    <property type="entry name" value="Ribonuclease H-like superfamily/Ribonuclease H"/>
    <property type="match status" value="1"/>
</dbReference>
<dbReference type="InterPro" id="IPR056924">
    <property type="entry name" value="SH3_Tf2-1"/>
</dbReference>
<dbReference type="PANTHER" id="PTHR45835">
    <property type="entry name" value="YALI0A06105P"/>
    <property type="match status" value="1"/>
</dbReference>
<keyword evidence="4" id="KW-1185">Reference proteome</keyword>
<evidence type="ECO:0008006" key="5">
    <source>
        <dbReference type="Google" id="ProtNLM"/>
    </source>
</evidence>
<dbReference type="Gene3D" id="3.30.70.270">
    <property type="match status" value="1"/>
</dbReference>
<name>A0A2G2Z1F2_CAPAN</name>
<dbReference type="Pfam" id="PF00078">
    <property type="entry name" value="RVT_1"/>
    <property type="match status" value="1"/>
</dbReference>
<evidence type="ECO:0000259" key="2">
    <source>
        <dbReference type="Pfam" id="PF24626"/>
    </source>
</evidence>
<dbReference type="SUPFAM" id="SSF53098">
    <property type="entry name" value="Ribonuclease H-like"/>
    <property type="match status" value="1"/>
</dbReference>
<dbReference type="Proteomes" id="UP000222542">
    <property type="component" value="Unassembled WGS sequence"/>
</dbReference>
<evidence type="ECO:0000313" key="4">
    <source>
        <dbReference type="Proteomes" id="UP000222542"/>
    </source>
</evidence>
<dbReference type="PANTHER" id="PTHR45835:SF91">
    <property type="entry name" value="RETROTRANSPOSON, TY3-GYPSY SUBCLASS-LIKE PROTEIN"/>
    <property type="match status" value="1"/>
</dbReference>
<dbReference type="InterPro" id="IPR012337">
    <property type="entry name" value="RNaseH-like_sf"/>
</dbReference>
<comment type="caution">
    <text evidence="3">The sequence shown here is derived from an EMBL/GenBank/DDBJ whole genome shotgun (WGS) entry which is preliminary data.</text>
</comment>
<gene>
    <name evidence="3" type="ORF">T459_19217</name>
</gene>
<dbReference type="OMA" id="HSSIHMA"/>
<reference evidence="3 4" key="2">
    <citation type="journal article" date="2017" name="Genome Biol.">
        <title>New reference genome sequences of hot pepper reveal the massive evolution of plant disease-resistance genes by retroduplication.</title>
        <authorList>
            <person name="Kim S."/>
            <person name="Park J."/>
            <person name="Yeom S.I."/>
            <person name="Kim Y.M."/>
            <person name="Seo E."/>
            <person name="Kim K.T."/>
            <person name="Kim M.S."/>
            <person name="Lee J.M."/>
            <person name="Cheong K."/>
            <person name="Shin H.S."/>
            <person name="Kim S.B."/>
            <person name="Han K."/>
            <person name="Lee J."/>
            <person name="Park M."/>
            <person name="Lee H.A."/>
            <person name="Lee H.Y."/>
            <person name="Lee Y."/>
            <person name="Oh S."/>
            <person name="Lee J.H."/>
            <person name="Choi E."/>
            <person name="Choi E."/>
            <person name="Lee S.E."/>
            <person name="Jeon J."/>
            <person name="Kim H."/>
            <person name="Choi G."/>
            <person name="Song H."/>
            <person name="Lee J."/>
            <person name="Lee S.C."/>
            <person name="Kwon J.K."/>
            <person name="Lee H.Y."/>
            <person name="Koo N."/>
            <person name="Hong Y."/>
            <person name="Kim R.W."/>
            <person name="Kang W.H."/>
            <person name="Huh J.H."/>
            <person name="Kang B.C."/>
            <person name="Yang T.J."/>
            <person name="Lee Y.H."/>
            <person name="Bennetzen J.L."/>
            <person name="Choi D."/>
        </authorList>
    </citation>
    <scope>NUCLEOTIDE SEQUENCE [LARGE SCALE GENOMIC DNA]</scope>
    <source>
        <strain evidence="4">cv. CM334</strain>
    </source>
</reference>
<dbReference type="InterPro" id="IPR043128">
    <property type="entry name" value="Rev_trsase/Diguanyl_cyclase"/>
</dbReference>
<dbReference type="EMBL" id="AYRZ02000007">
    <property type="protein sequence ID" value="PHT75695.1"/>
    <property type="molecule type" value="Genomic_DNA"/>
</dbReference>
<dbReference type="Gramene" id="PHT75695">
    <property type="protein sequence ID" value="PHT75695"/>
    <property type="gene ID" value="T459_19217"/>
</dbReference>
<dbReference type="InterPro" id="IPR036397">
    <property type="entry name" value="RNaseH_sf"/>
</dbReference>
<proteinExistence type="predicted"/>